<dbReference type="SUPFAM" id="SSF51735">
    <property type="entry name" value="NAD(P)-binding Rossmann-fold domains"/>
    <property type="match status" value="1"/>
</dbReference>
<dbReference type="Pfam" id="PF01370">
    <property type="entry name" value="Epimerase"/>
    <property type="match status" value="1"/>
</dbReference>
<dbReference type="PRINTS" id="PR01713">
    <property type="entry name" value="NUCEPIMERASE"/>
</dbReference>
<dbReference type="PANTHER" id="PTHR43000">
    <property type="entry name" value="DTDP-D-GLUCOSE 4,6-DEHYDRATASE-RELATED"/>
    <property type="match status" value="1"/>
</dbReference>
<feature type="domain" description="NAD-dependent epimerase/dehydratase" evidence="2">
    <location>
        <begin position="6"/>
        <end position="248"/>
    </location>
</feature>
<accession>A0A6C0KFU0</accession>
<evidence type="ECO:0000313" key="3">
    <source>
        <dbReference type="EMBL" id="QHU15124.1"/>
    </source>
</evidence>
<protein>
    <recommendedName>
        <fullName evidence="2">NAD-dependent epimerase/dehydratase domain-containing protein</fullName>
    </recommendedName>
</protein>
<evidence type="ECO:0000259" key="2">
    <source>
        <dbReference type="Pfam" id="PF01370"/>
    </source>
</evidence>
<name>A0A6C0KFU0_9ZZZZ</name>
<reference evidence="3" key="1">
    <citation type="journal article" date="2020" name="Nature">
        <title>Giant virus diversity and host interactions through global metagenomics.</title>
        <authorList>
            <person name="Schulz F."/>
            <person name="Roux S."/>
            <person name="Paez-Espino D."/>
            <person name="Jungbluth S."/>
            <person name="Walsh D.A."/>
            <person name="Denef V.J."/>
            <person name="McMahon K.D."/>
            <person name="Konstantinidis K.T."/>
            <person name="Eloe-Fadrosh E.A."/>
            <person name="Kyrpides N.C."/>
            <person name="Woyke T."/>
        </authorList>
    </citation>
    <scope>NUCLEOTIDE SEQUENCE</scope>
    <source>
        <strain evidence="3">GVMAG-S-1102244-55</strain>
    </source>
</reference>
<comment type="similarity">
    <text evidence="1">Belongs to the NAD(P)-dependent epimerase/dehydratase family.</text>
</comment>
<dbReference type="AlphaFoldDB" id="A0A6C0KFU0"/>
<dbReference type="Gene3D" id="3.40.50.720">
    <property type="entry name" value="NAD(P)-binding Rossmann-like Domain"/>
    <property type="match status" value="1"/>
</dbReference>
<proteinExistence type="inferred from homology"/>
<dbReference type="Gene3D" id="3.90.25.10">
    <property type="entry name" value="UDP-galactose 4-epimerase, domain 1"/>
    <property type="match status" value="1"/>
</dbReference>
<dbReference type="EMBL" id="MN740850">
    <property type="protein sequence ID" value="QHU15124.1"/>
    <property type="molecule type" value="Genomic_DNA"/>
</dbReference>
<dbReference type="InterPro" id="IPR036291">
    <property type="entry name" value="NAD(P)-bd_dom_sf"/>
</dbReference>
<dbReference type="CDD" id="cd05256">
    <property type="entry name" value="UDP_AE_SDR_e"/>
    <property type="match status" value="1"/>
</dbReference>
<evidence type="ECO:0000256" key="1">
    <source>
        <dbReference type="ARBA" id="ARBA00007637"/>
    </source>
</evidence>
<organism evidence="3">
    <name type="scientific">viral metagenome</name>
    <dbReference type="NCBI Taxonomy" id="1070528"/>
    <lineage>
        <taxon>unclassified sequences</taxon>
        <taxon>metagenomes</taxon>
        <taxon>organismal metagenomes</taxon>
    </lineage>
</organism>
<sequence>MEDLKVLVTGGAGFIGSNIVEELLKMGVKKVRVLDNLSTGKKSNINNFLEKNDNLEFVYGDISNLETTRKAVKGMDVICHQAALGSVPRSINDPLSSHISNVNGFLNILISAKEEKIKRIVYASSSSVYGDEEELPKMEEKVGNVLSPYAATKKIDEIYAGVFTKCYDMECIGLRYFNVFGPRQDPKGVYAAVIPKFIDIMKNGNSPTINGDGSFSRDFTYVDNVVQANIKALTTNNKESYGTVFNIGAGGRITILELVDAINKGLNTNIKPILGENRPGDIPHSNACIDKAKNILNYEPKISFEQGIIKTILKYIIDNNIYYMCKNIFKIGSCRMNLKDYFIYNKFEYNYNYSHTSKEVIQWLDILENKINLHDIPYINLCISNKDNFDLIKYQQIYQKSDVLVIEISSLKITSYKNFYYNLNYFHQEIKQDDKIKEIINITNQTEENLYKDLLEIQRRVFPKKVIFVGHLLMEFYDLPNFNSVHRRQIDNVLRKMNNSIVLADIFKDSRDYKNIFDNDVYHLKESSKKIIANKILEVI</sequence>
<dbReference type="InterPro" id="IPR001509">
    <property type="entry name" value="Epimerase_deHydtase"/>
</dbReference>